<evidence type="ECO:0000259" key="1">
    <source>
        <dbReference type="Pfam" id="PF01890"/>
    </source>
</evidence>
<dbReference type="Proteomes" id="UP000054717">
    <property type="component" value="Unassembled WGS sequence"/>
</dbReference>
<dbReference type="GO" id="GO:0009236">
    <property type="term" value="P:cobalamin biosynthetic process"/>
    <property type="evidence" value="ECO:0007669"/>
    <property type="project" value="InterPro"/>
</dbReference>
<reference evidence="2" key="1">
    <citation type="submission" date="2016-01" db="EMBL/GenBank/DDBJ databases">
        <authorList>
            <person name="Peeters Charlotte."/>
        </authorList>
    </citation>
    <scope>NUCLEOTIDE SEQUENCE</scope>
    <source>
        <strain evidence="2">LMG 22936</strain>
    </source>
</reference>
<sequence length="140" mass="14528">MTALSIVLGIGCRRGVSVEEIEAAVQTALNALDAPGARSLASVRAVASIEGKSDEAALLAFCERHRLTLQLFTAQQIEGVDTRASASAQVRKHLGVGGVCEPCALLASHEGRIVVPKTIVDDVSVAIAADHSSHHSKSHA</sequence>
<dbReference type="STRING" id="326475.AWB66_00570"/>
<keyword evidence="3" id="KW-1185">Reference proteome</keyword>
<gene>
    <name evidence="2" type="ORF">AWB66_00570</name>
</gene>
<dbReference type="InterPro" id="IPR002750">
    <property type="entry name" value="CobE/GbiG_C"/>
</dbReference>
<dbReference type="AlphaFoldDB" id="A0A158F4D1"/>
<dbReference type="RefSeq" id="WP_087628718.1">
    <property type="nucleotide sequence ID" value="NZ_FCNZ02000001.1"/>
</dbReference>
<dbReference type="EMBL" id="FCNZ02000001">
    <property type="protein sequence ID" value="SAL14555.1"/>
    <property type="molecule type" value="Genomic_DNA"/>
</dbReference>
<feature type="domain" description="CobE/GbiG C-terminal" evidence="1">
    <location>
        <begin position="6"/>
        <end position="128"/>
    </location>
</feature>
<name>A0A158F4D1_9BURK</name>
<evidence type="ECO:0000313" key="3">
    <source>
        <dbReference type="Proteomes" id="UP000054717"/>
    </source>
</evidence>
<dbReference type="SUPFAM" id="SSF159664">
    <property type="entry name" value="CobE/GbiG C-terminal domain-like"/>
    <property type="match status" value="1"/>
</dbReference>
<organism evidence="2 3">
    <name type="scientific">Caballeronia telluris</name>
    <dbReference type="NCBI Taxonomy" id="326475"/>
    <lineage>
        <taxon>Bacteria</taxon>
        <taxon>Pseudomonadati</taxon>
        <taxon>Pseudomonadota</taxon>
        <taxon>Betaproteobacteria</taxon>
        <taxon>Burkholderiales</taxon>
        <taxon>Burkholderiaceae</taxon>
        <taxon>Caballeronia</taxon>
    </lineage>
</organism>
<dbReference type="InterPro" id="IPR052553">
    <property type="entry name" value="CbiG_hydrolase"/>
</dbReference>
<protein>
    <submittedName>
        <fullName evidence="2">Cobalamin biosynthesis protein CbiG</fullName>
    </submittedName>
</protein>
<comment type="caution">
    <text evidence="2">The sequence shown here is derived from an EMBL/GenBank/DDBJ whole genome shotgun (WGS) entry which is preliminary data.</text>
</comment>
<dbReference type="PANTHER" id="PTHR37477:SF1">
    <property type="entry name" value="COBALT-PRECORRIN-5A HYDROLASE"/>
    <property type="match status" value="1"/>
</dbReference>
<proteinExistence type="predicted"/>
<dbReference type="Pfam" id="PF01890">
    <property type="entry name" value="CbiG_C"/>
    <property type="match status" value="1"/>
</dbReference>
<dbReference type="PANTHER" id="PTHR37477">
    <property type="entry name" value="COBALT-PRECORRIN-5A HYDROLASE"/>
    <property type="match status" value="1"/>
</dbReference>
<accession>A0A158F4D1</accession>
<dbReference type="InterPro" id="IPR036518">
    <property type="entry name" value="CobE/GbiG_C_sf"/>
</dbReference>
<evidence type="ECO:0000313" key="2">
    <source>
        <dbReference type="EMBL" id="SAL14555.1"/>
    </source>
</evidence>
<dbReference type="Gene3D" id="3.30.420.180">
    <property type="entry name" value="CobE/GbiG C-terminal domain"/>
    <property type="match status" value="1"/>
</dbReference>